<proteinExistence type="predicted"/>
<reference evidence="1" key="1">
    <citation type="journal article" date="2020" name="Stud. Mycol.">
        <title>101 Dothideomycetes genomes: a test case for predicting lifestyles and emergence of pathogens.</title>
        <authorList>
            <person name="Haridas S."/>
            <person name="Albert R."/>
            <person name="Binder M."/>
            <person name="Bloem J."/>
            <person name="Labutti K."/>
            <person name="Salamov A."/>
            <person name="Andreopoulos B."/>
            <person name="Baker S."/>
            <person name="Barry K."/>
            <person name="Bills G."/>
            <person name="Bluhm B."/>
            <person name="Cannon C."/>
            <person name="Castanera R."/>
            <person name="Culley D."/>
            <person name="Daum C."/>
            <person name="Ezra D."/>
            <person name="Gonzalez J."/>
            <person name="Henrissat B."/>
            <person name="Kuo A."/>
            <person name="Liang C."/>
            <person name="Lipzen A."/>
            <person name="Lutzoni F."/>
            <person name="Magnuson J."/>
            <person name="Mondo S."/>
            <person name="Nolan M."/>
            <person name="Ohm R."/>
            <person name="Pangilinan J."/>
            <person name="Park H.-J."/>
            <person name="Ramirez L."/>
            <person name="Alfaro M."/>
            <person name="Sun H."/>
            <person name="Tritt A."/>
            <person name="Yoshinaga Y."/>
            <person name="Zwiers L.-H."/>
            <person name="Turgeon B."/>
            <person name="Goodwin S."/>
            <person name="Spatafora J."/>
            <person name="Crous P."/>
            <person name="Grigoriev I."/>
        </authorList>
    </citation>
    <scope>NUCLEOTIDE SEQUENCE</scope>
    <source>
        <strain evidence="1">ATCC 200398</strain>
    </source>
</reference>
<dbReference type="EMBL" id="MU003492">
    <property type="protein sequence ID" value="KAF2477422.1"/>
    <property type="molecule type" value="Genomic_DNA"/>
</dbReference>
<evidence type="ECO:0000313" key="2">
    <source>
        <dbReference type="Proteomes" id="UP000799755"/>
    </source>
</evidence>
<organism evidence="1 2">
    <name type="scientific">Lindgomyces ingoldianus</name>
    <dbReference type="NCBI Taxonomy" id="673940"/>
    <lineage>
        <taxon>Eukaryota</taxon>
        <taxon>Fungi</taxon>
        <taxon>Dikarya</taxon>
        <taxon>Ascomycota</taxon>
        <taxon>Pezizomycotina</taxon>
        <taxon>Dothideomycetes</taxon>
        <taxon>Pleosporomycetidae</taxon>
        <taxon>Pleosporales</taxon>
        <taxon>Lindgomycetaceae</taxon>
        <taxon>Lindgomyces</taxon>
    </lineage>
</organism>
<name>A0ACB6RE71_9PLEO</name>
<protein>
    <submittedName>
        <fullName evidence="1">Uncharacterized protein</fullName>
    </submittedName>
</protein>
<accession>A0ACB6RE71</accession>
<sequence length="148" mass="16565">MPIHLAPRFRRQPFSTAARVYPSIPSHFHSYHPPAPQTSPQPPAMPKLGRISRWYLPAMAFIAVGTLFLPSDLFSSSPSSSQKQSLDSANKQLGIAIANALEEYNMQHMSERQKLRAQAERNAALLEAYGERMSLADVEKALEVYEVQ</sequence>
<evidence type="ECO:0000313" key="1">
    <source>
        <dbReference type="EMBL" id="KAF2477422.1"/>
    </source>
</evidence>
<dbReference type="Proteomes" id="UP000799755">
    <property type="component" value="Unassembled WGS sequence"/>
</dbReference>
<gene>
    <name evidence="1" type="ORF">BDR25DRAFT_594</name>
</gene>
<keyword evidence="2" id="KW-1185">Reference proteome</keyword>
<comment type="caution">
    <text evidence="1">The sequence shown here is derived from an EMBL/GenBank/DDBJ whole genome shotgun (WGS) entry which is preliminary data.</text>
</comment>